<dbReference type="STRING" id="92487.SAMN02745130_01000"/>
<keyword evidence="3" id="KW-1185">Reference proteome</keyword>
<dbReference type="OrthoDB" id="9767864at2"/>
<sequence length="390" mass="42613">MSDQFLHGIEVIGVDNGYSIIETPRAGVIGILGTAPGANSDKFPLNTPVLIPGLASDITALGETGSLPMALRLMFRIATPMVVVVRVEASTDADTQLANLVGSNVTMGFSTGAYAFLDAPARAKIVPRILVAPWFSHIEQVTDTLISVSENLRGIVFADAPAGEADTYVQALDYAERLTHKRANPLWPFVSMYDSVTARLQSVPMSIPWSVVESKTNYYDSSSNTPVLLIDGISKSVGYGRDKRNTLSNLLNEKGVGTAIFDEGFRLWGNRTADPTSIWRYRAHVRLDDMVCEALLQANLRIVDKRITPMYAAGVTEDINAYLRHLASPVVQAIAGGKCWFDKSLNTADEMEAGHAYFTFDYGRFGIAEHVQLIRKINQTYVEEVFANAA</sequence>
<evidence type="ECO:0000259" key="1">
    <source>
        <dbReference type="Pfam" id="PF22671"/>
    </source>
</evidence>
<dbReference type="InterPro" id="IPR052042">
    <property type="entry name" value="Tail_sheath_structural"/>
</dbReference>
<feature type="domain" description="Tail sheath protein Gp18-like" evidence="1">
    <location>
        <begin position="27"/>
        <end position="87"/>
    </location>
</feature>
<proteinExistence type="predicted"/>
<organism evidence="2 3">
    <name type="scientific">Thiothrix eikelboomii</name>
    <dbReference type="NCBI Taxonomy" id="92487"/>
    <lineage>
        <taxon>Bacteria</taxon>
        <taxon>Pseudomonadati</taxon>
        <taxon>Pseudomonadota</taxon>
        <taxon>Gammaproteobacteria</taxon>
        <taxon>Thiotrichales</taxon>
        <taxon>Thiotrichaceae</taxon>
        <taxon>Thiothrix</taxon>
    </lineage>
</organism>
<dbReference type="RefSeq" id="WP_078921485.1">
    <property type="nucleotide sequence ID" value="NZ_FUYB01000003.1"/>
</dbReference>
<reference evidence="2 3" key="1">
    <citation type="submission" date="2017-02" db="EMBL/GenBank/DDBJ databases">
        <authorList>
            <person name="Peterson S.W."/>
        </authorList>
    </citation>
    <scope>NUCLEOTIDE SEQUENCE [LARGE SCALE GENOMIC DNA]</scope>
    <source>
        <strain evidence="2 3">ATCC 49788</strain>
    </source>
</reference>
<dbReference type="EMBL" id="FUYB01000003">
    <property type="protein sequence ID" value="SKA72208.1"/>
    <property type="molecule type" value="Genomic_DNA"/>
</dbReference>
<dbReference type="PANTHER" id="PTHR35861:SF1">
    <property type="entry name" value="PHAGE TAIL SHEATH PROTEIN"/>
    <property type="match status" value="1"/>
</dbReference>
<dbReference type="Pfam" id="PF22671">
    <property type="entry name" value="Gp18_domIII_N"/>
    <property type="match status" value="1"/>
</dbReference>
<evidence type="ECO:0000313" key="3">
    <source>
        <dbReference type="Proteomes" id="UP000190460"/>
    </source>
</evidence>
<dbReference type="Proteomes" id="UP000190460">
    <property type="component" value="Unassembled WGS sequence"/>
</dbReference>
<evidence type="ECO:0000313" key="2">
    <source>
        <dbReference type="EMBL" id="SKA72208.1"/>
    </source>
</evidence>
<dbReference type="AlphaFoldDB" id="A0A1T4W573"/>
<gene>
    <name evidence="2" type="ORF">SAMN02745130_01000</name>
</gene>
<accession>A0A1T4W573</accession>
<name>A0A1T4W573_9GAMM</name>
<protein>
    <recommendedName>
        <fullName evidence="1">Tail sheath protein Gp18-like domain-containing protein</fullName>
    </recommendedName>
</protein>
<dbReference type="PANTHER" id="PTHR35861">
    <property type="match status" value="1"/>
</dbReference>
<dbReference type="InterPro" id="IPR054564">
    <property type="entry name" value="Gp18_domIII_N"/>
</dbReference>